<organism evidence="3 4">
    <name type="scientific">Tripterygium wilfordii</name>
    <name type="common">Thunder God vine</name>
    <dbReference type="NCBI Taxonomy" id="458696"/>
    <lineage>
        <taxon>Eukaryota</taxon>
        <taxon>Viridiplantae</taxon>
        <taxon>Streptophyta</taxon>
        <taxon>Embryophyta</taxon>
        <taxon>Tracheophyta</taxon>
        <taxon>Spermatophyta</taxon>
        <taxon>Magnoliopsida</taxon>
        <taxon>eudicotyledons</taxon>
        <taxon>Gunneridae</taxon>
        <taxon>Pentapetalae</taxon>
        <taxon>rosids</taxon>
        <taxon>fabids</taxon>
        <taxon>Celastrales</taxon>
        <taxon>Celastraceae</taxon>
        <taxon>Tripterygium</taxon>
    </lineage>
</organism>
<dbReference type="PANTHER" id="PTHR33985:SF5">
    <property type="entry name" value="FASCICLIN-LIKE ARABINOGALACTAN FAMILY PROTEIN"/>
    <property type="match status" value="1"/>
</dbReference>
<dbReference type="Gene3D" id="2.30.180.10">
    <property type="entry name" value="FAS1 domain"/>
    <property type="match status" value="1"/>
</dbReference>
<dbReference type="InParanoid" id="A0A7J7C558"/>
<dbReference type="AlphaFoldDB" id="A0A7J7C558"/>
<gene>
    <name evidence="3" type="ORF">HS088_TW21G01426</name>
</gene>
<dbReference type="PROSITE" id="PS50213">
    <property type="entry name" value="FAS1"/>
    <property type="match status" value="1"/>
</dbReference>
<sequence>MAGRGRFVSSFLQETKNRGNCPFFFLLLLLTTVTPVTKSTTTFTPAPSPLMLPSPAQVTPPSPIAMAPPSPAPQLHRNQQQINNIIDALIGSGDFNSWADILSVADVADLPFSVTLFVPADESIPTTITIEPFVVLYHIVPQRLSFSELCLLKPLSRLPTLFPSKTVLITNNSLSNFTIDDRLISRPDLYTTHSVAVHGIASLLDYSIYGNGLPTSFPTPKPPSPPSPPGILTLPGIGQLKSNALRFHTEFWVVFLVVLGALLV</sequence>
<comment type="caution">
    <text evidence="3">The sequence shown here is derived from an EMBL/GenBank/DDBJ whole genome shotgun (WGS) entry which is preliminary data.</text>
</comment>
<dbReference type="FunFam" id="2.30.180.10:FF:000046">
    <property type="entry name" value="Fasciclin-like arabinogalactan family protein"/>
    <property type="match status" value="1"/>
</dbReference>
<accession>A0A7J7C558</accession>
<evidence type="ECO:0000256" key="1">
    <source>
        <dbReference type="ARBA" id="ARBA00007843"/>
    </source>
</evidence>
<dbReference type="EMBL" id="JAAARO010000021">
    <property type="protein sequence ID" value="KAF5729263.1"/>
    <property type="molecule type" value="Genomic_DNA"/>
</dbReference>
<evidence type="ECO:0000259" key="2">
    <source>
        <dbReference type="PROSITE" id="PS50213"/>
    </source>
</evidence>
<dbReference type="InterPro" id="IPR036378">
    <property type="entry name" value="FAS1_dom_sf"/>
</dbReference>
<feature type="domain" description="FAS1" evidence="2">
    <location>
        <begin position="82"/>
        <end position="208"/>
    </location>
</feature>
<dbReference type="SMART" id="SM00554">
    <property type="entry name" value="FAS1"/>
    <property type="match status" value="1"/>
</dbReference>
<name>A0A7J7C558_TRIWF</name>
<dbReference type="InterPro" id="IPR052806">
    <property type="entry name" value="Fasciclin-like_AGP"/>
</dbReference>
<protein>
    <recommendedName>
        <fullName evidence="2">FAS1 domain-containing protein</fullName>
    </recommendedName>
</protein>
<dbReference type="PANTHER" id="PTHR33985">
    <property type="entry name" value="OS02G0491300 PROTEIN-RELATED"/>
    <property type="match status" value="1"/>
</dbReference>
<reference evidence="3 4" key="1">
    <citation type="journal article" date="2020" name="Nat. Commun.">
        <title>Genome of Tripterygium wilfordii and identification of cytochrome P450 involved in triptolide biosynthesis.</title>
        <authorList>
            <person name="Tu L."/>
            <person name="Su P."/>
            <person name="Zhang Z."/>
            <person name="Gao L."/>
            <person name="Wang J."/>
            <person name="Hu T."/>
            <person name="Zhou J."/>
            <person name="Zhang Y."/>
            <person name="Zhao Y."/>
            <person name="Liu Y."/>
            <person name="Song Y."/>
            <person name="Tong Y."/>
            <person name="Lu Y."/>
            <person name="Yang J."/>
            <person name="Xu C."/>
            <person name="Jia M."/>
            <person name="Peters R.J."/>
            <person name="Huang L."/>
            <person name="Gao W."/>
        </authorList>
    </citation>
    <scope>NUCLEOTIDE SEQUENCE [LARGE SCALE GENOMIC DNA]</scope>
    <source>
        <strain evidence="4">cv. XIE 37</strain>
        <tissue evidence="3">Leaf</tissue>
    </source>
</reference>
<keyword evidence="4" id="KW-1185">Reference proteome</keyword>
<dbReference type="InterPro" id="IPR000782">
    <property type="entry name" value="FAS1_domain"/>
</dbReference>
<evidence type="ECO:0000313" key="4">
    <source>
        <dbReference type="Proteomes" id="UP000593562"/>
    </source>
</evidence>
<proteinExistence type="inferred from homology"/>
<dbReference type="Proteomes" id="UP000593562">
    <property type="component" value="Unassembled WGS sequence"/>
</dbReference>
<comment type="similarity">
    <text evidence="1">Belongs to the fasciclin-like AGP family.</text>
</comment>
<evidence type="ECO:0000313" key="3">
    <source>
        <dbReference type="EMBL" id="KAF5729263.1"/>
    </source>
</evidence>
<dbReference type="SUPFAM" id="SSF82153">
    <property type="entry name" value="FAS1 domain"/>
    <property type="match status" value="1"/>
</dbReference>